<dbReference type="Pfam" id="PF07702">
    <property type="entry name" value="UTRA"/>
    <property type="match status" value="1"/>
</dbReference>
<dbReference type="Proteomes" id="UP000253961">
    <property type="component" value="Unassembled WGS sequence"/>
</dbReference>
<evidence type="ECO:0000313" key="6">
    <source>
        <dbReference type="Proteomes" id="UP000253961"/>
    </source>
</evidence>
<dbReference type="Gene3D" id="1.10.10.10">
    <property type="entry name" value="Winged helix-like DNA-binding domain superfamily/Winged helix DNA-binding domain"/>
    <property type="match status" value="1"/>
</dbReference>
<name>A0A369PUK1_9SPHI</name>
<evidence type="ECO:0000256" key="3">
    <source>
        <dbReference type="ARBA" id="ARBA00023163"/>
    </source>
</evidence>
<dbReference type="Gene3D" id="3.40.1410.10">
    <property type="entry name" value="Chorismate lyase-like"/>
    <property type="match status" value="1"/>
</dbReference>
<dbReference type="EMBL" id="QPKV01000005">
    <property type="protein sequence ID" value="RDC55940.1"/>
    <property type="molecule type" value="Genomic_DNA"/>
</dbReference>
<evidence type="ECO:0000313" key="5">
    <source>
        <dbReference type="EMBL" id="RDC55940.1"/>
    </source>
</evidence>
<dbReference type="PROSITE" id="PS50949">
    <property type="entry name" value="HTH_GNTR"/>
    <property type="match status" value="1"/>
</dbReference>
<sequence length="244" mass="28177">MKLTIDHKSPVPLHIQAEELLRRLIESPEYIEGKLLPNEVELSKKLCISRTTLRQSINKLVYDGLLVRKKGVGTKVAESKSLSSKSKNWMSFSQEMSARGIPIKNFELHVSWVFPEKRIASFFEIKGDKKILKLVRLRGRPEGPFVYFESYFHPSVGLTGEEDYKSPLYEMLEKEHAVIAMISKEEISAIAADHFIAEKLETVIGAPILFRKRFVYDLNEKPIEYNLGYYKADSFVYTVESRRE</sequence>
<dbReference type="GO" id="GO:0003700">
    <property type="term" value="F:DNA-binding transcription factor activity"/>
    <property type="evidence" value="ECO:0007669"/>
    <property type="project" value="InterPro"/>
</dbReference>
<keyword evidence="3" id="KW-0804">Transcription</keyword>
<dbReference type="CDD" id="cd07377">
    <property type="entry name" value="WHTH_GntR"/>
    <property type="match status" value="1"/>
</dbReference>
<dbReference type="RefSeq" id="WP_115403404.1">
    <property type="nucleotide sequence ID" value="NZ_QPKV01000005.1"/>
</dbReference>
<dbReference type="PRINTS" id="PR00035">
    <property type="entry name" value="HTHGNTR"/>
</dbReference>
<protein>
    <submittedName>
        <fullName evidence="5">GntR family transcriptional regulator</fullName>
    </submittedName>
</protein>
<dbReference type="AlphaFoldDB" id="A0A369PUK1"/>
<evidence type="ECO:0000259" key="4">
    <source>
        <dbReference type="PROSITE" id="PS50949"/>
    </source>
</evidence>
<dbReference type="InterPro" id="IPR011663">
    <property type="entry name" value="UTRA"/>
</dbReference>
<dbReference type="PANTHER" id="PTHR44846:SF1">
    <property type="entry name" value="MANNOSYL-D-GLYCERATE TRANSPORT_METABOLISM SYSTEM REPRESSOR MNGR-RELATED"/>
    <property type="match status" value="1"/>
</dbReference>
<dbReference type="InterPro" id="IPR036388">
    <property type="entry name" value="WH-like_DNA-bd_sf"/>
</dbReference>
<dbReference type="InterPro" id="IPR000524">
    <property type="entry name" value="Tscrpt_reg_HTH_GntR"/>
</dbReference>
<dbReference type="SUPFAM" id="SSF46785">
    <property type="entry name" value="Winged helix' DNA-binding domain"/>
    <property type="match status" value="1"/>
</dbReference>
<dbReference type="InterPro" id="IPR028978">
    <property type="entry name" value="Chorismate_lyase_/UTRA_dom_sf"/>
</dbReference>
<proteinExistence type="predicted"/>
<dbReference type="InterPro" id="IPR050679">
    <property type="entry name" value="Bact_HTH_transcr_reg"/>
</dbReference>
<keyword evidence="1" id="KW-0805">Transcription regulation</keyword>
<dbReference type="GO" id="GO:0045892">
    <property type="term" value="P:negative regulation of DNA-templated transcription"/>
    <property type="evidence" value="ECO:0007669"/>
    <property type="project" value="TreeGrafter"/>
</dbReference>
<dbReference type="Pfam" id="PF00392">
    <property type="entry name" value="GntR"/>
    <property type="match status" value="1"/>
</dbReference>
<keyword evidence="2" id="KW-0238">DNA-binding</keyword>
<dbReference type="GO" id="GO:0003677">
    <property type="term" value="F:DNA binding"/>
    <property type="evidence" value="ECO:0007669"/>
    <property type="project" value="UniProtKB-KW"/>
</dbReference>
<keyword evidence="6" id="KW-1185">Reference proteome</keyword>
<dbReference type="OrthoDB" id="9815017at2"/>
<feature type="domain" description="HTH gntR-type" evidence="4">
    <location>
        <begin position="11"/>
        <end position="79"/>
    </location>
</feature>
<accession>A0A369PUK1</accession>
<reference evidence="5 6" key="1">
    <citation type="submission" date="2018-07" db="EMBL/GenBank/DDBJ databases">
        <title>Pedobacter sp. nov., isolated from soil.</title>
        <authorList>
            <person name="Zhou L.Y."/>
            <person name="Du Z.J."/>
        </authorList>
    </citation>
    <scope>NUCLEOTIDE SEQUENCE [LARGE SCALE GENOMIC DNA]</scope>
    <source>
        <strain evidence="5 6">JDX94</strain>
    </source>
</reference>
<comment type="caution">
    <text evidence="5">The sequence shown here is derived from an EMBL/GenBank/DDBJ whole genome shotgun (WGS) entry which is preliminary data.</text>
</comment>
<gene>
    <name evidence="5" type="ORF">DU508_13845</name>
</gene>
<dbReference type="InterPro" id="IPR036390">
    <property type="entry name" value="WH_DNA-bd_sf"/>
</dbReference>
<organism evidence="5 6">
    <name type="scientific">Pedobacter chinensis</name>
    <dbReference type="NCBI Taxonomy" id="2282421"/>
    <lineage>
        <taxon>Bacteria</taxon>
        <taxon>Pseudomonadati</taxon>
        <taxon>Bacteroidota</taxon>
        <taxon>Sphingobacteriia</taxon>
        <taxon>Sphingobacteriales</taxon>
        <taxon>Sphingobacteriaceae</taxon>
        <taxon>Pedobacter</taxon>
    </lineage>
</organism>
<dbReference type="SUPFAM" id="SSF64288">
    <property type="entry name" value="Chorismate lyase-like"/>
    <property type="match status" value="1"/>
</dbReference>
<dbReference type="SMART" id="SM00866">
    <property type="entry name" value="UTRA"/>
    <property type="match status" value="1"/>
</dbReference>
<evidence type="ECO:0000256" key="2">
    <source>
        <dbReference type="ARBA" id="ARBA00023125"/>
    </source>
</evidence>
<dbReference type="SMART" id="SM00345">
    <property type="entry name" value="HTH_GNTR"/>
    <property type="match status" value="1"/>
</dbReference>
<evidence type="ECO:0000256" key="1">
    <source>
        <dbReference type="ARBA" id="ARBA00023015"/>
    </source>
</evidence>
<dbReference type="PANTHER" id="PTHR44846">
    <property type="entry name" value="MANNOSYL-D-GLYCERATE TRANSPORT/METABOLISM SYSTEM REPRESSOR MNGR-RELATED"/>
    <property type="match status" value="1"/>
</dbReference>